<dbReference type="EMBL" id="BLLF01000478">
    <property type="protein sequence ID" value="GFH12215.1"/>
    <property type="molecule type" value="Genomic_DNA"/>
</dbReference>
<keyword evidence="5" id="KW-0472">Membrane</keyword>
<comment type="similarity">
    <text evidence="2">Belongs to the peroxisomal membrane protein PXMP2/4 family.</text>
</comment>
<dbReference type="AlphaFoldDB" id="A0A699YSG3"/>
<dbReference type="Pfam" id="PF04117">
    <property type="entry name" value="Mpv17_PMP22"/>
    <property type="match status" value="1"/>
</dbReference>
<sequence>MLPSSHYPAVSSYLTASASSQPNHSQPLSSAYNALVSYLDASAAQRKKLPTVSLPAMQSLMARSPVARFWRAYETALKHQPLAVQSATAGVLWGAGDVLAQKLSDRERGMPKPLDLRHSALTSLFGAAVIGPLGSAWYAWLEAACSFGQPCSLPVLAAKVLADATVWNAFNISSFFLWNELLLEGGTVSTWCTKMVKEFGTTFLAEAIAWPPIMAVIFARLPVSHHLLAVNLVTVFDVAFLATVSSGSLNLDMQLWPAAKDAQPENPLMLSAAEPGHEQPPAGVLPGTAKSERISSCSRYPLRAGSKPSKAAKADAACAAVKAGSCSQVPDLWGADCMHAGDGLGSSSTPLPAQLGRSSLAGKGDMLPLTAKPLGKDMAAVCLPVACFGYGAI</sequence>
<evidence type="ECO:0000256" key="3">
    <source>
        <dbReference type="ARBA" id="ARBA00022692"/>
    </source>
</evidence>
<reference evidence="6 7" key="1">
    <citation type="submission" date="2020-02" db="EMBL/GenBank/DDBJ databases">
        <title>Draft genome sequence of Haematococcus lacustris strain NIES-144.</title>
        <authorList>
            <person name="Morimoto D."/>
            <person name="Nakagawa S."/>
            <person name="Yoshida T."/>
            <person name="Sawayama S."/>
        </authorList>
    </citation>
    <scope>NUCLEOTIDE SEQUENCE [LARGE SCALE GENOMIC DNA]</scope>
    <source>
        <strain evidence="6 7">NIES-144</strain>
    </source>
</reference>
<gene>
    <name evidence="6" type="ORF">HaLaN_07855</name>
</gene>
<dbReference type="PANTHER" id="PTHR11266">
    <property type="entry name" value="PEROXISOMAL MEMBRANE PROTEIN 2, PXMP2 MPV17"/>
    <property type="match status" value="1"/>
</dbReference>
<organism evidence="6 7">
    <name type="scientific">Haematococcus lacustris</name>
    <name type="common">Green alga</name>
    <name type="synonym">Haematococcus pluvialis</name>
    <dbReference type="NCBI Taxonomy" id="44745"/>
    <lineage>
        <taxon>Eukaryota</taxon>
        <taxon>Viridiplantae</taxon>
        <taxon>Chlorophyta</taxon>
        <taxon>core chlorophytes</taxon>
        <taxon>Chlorophyceae</taxon>
        <taxon>CS clade</taxon>
        <taxon>Chlamydomonadales</taxon>
        <taxon>Haematococcaceae</taxon>
        <taxon>Haematococcus</taxon>
    </lineage>
</organism>
<evidence type="ECO:0008006" key="8">
    <source>
        <dbReference type="Google" id="ProtNLM"/>
    </source>
</evidence>
<comment type="subcellular location">
    <subcellularLocation>
        <location evidence="1">Membrane</location>
        <topology evidence="1">Multi-pass membrane protein</topology>
    </subcellularLocation>
</comment>
<name>A0A699YSG3_HAELA</name>
<evidence type="ECO:0000256" key="2">
    <source>
        <dbReference type="ARBA" id="ARBA00006824"/>
    </source>
</evidence>
<evidence type="ECO:0000256" key="5">
    <source>
        <dbReference type="ARBA" id="ARBA00023136"/>
    </source>
</evidence>
<keyword evidence="3" id="KW-0812">Transmembrane</keyword>
<dbReference type="GO" id="GO:0005737">
    <property type="term" value="C:cytoplasm"/>
    <property type="evidence" value="ECO:0007669"/>
    <property type="project" value="TreeGrafter"/>
</dbReference>
<dbReference type="PANTHER" id="PTHR11266:SF17">
    <property type="entry name" value="PROTEIN MPV17"/>
    <property type="match status" value="1"/>
</dbReference>
<proteinExistence type="inferred from homology"/>
<evidence type="ECO:0000313" key="6">
    <source>
        <dbReference type="EMBL" id="GFH12215.1"/>
    </source>
</evidence>
<keyword evidence="4" id="KW-1133">Transmembrane helix</keyword>
<accession>A0A699YSG3</accession>
<comment type="caution">
    <text evidence="6">The sequence shown here is derived from an EMBL/GenBank/DDBJ whole genome shotgun (WGS) entry which is preliminary data.</text>
</comment>
<dbReference type="InterPro" id="IPR007248">
    <property type="entry name" value="Mpv17_PMP22"/>
</dbReference>
<dbReference type="Proteomes" id="UP000485058">
    <property type="component" value="Unassembled WGS sequence"/>
</dbReference>
<keyword evidence="7" id="KW-1185">Reference proteome</keyword>
<evidence type="ECO:0000313" key="7">
    <source>
        <dbReference type="Proteomes" id="UP000485058"/>
    </source>
</evidence>
<evidence type="ECO:0000256" key="4">
    <source>
        <dbReference type="ARBA" id="ARBA00022989"/>
    </source>
</evidence>
<evidence type="ECO:0000256" key="1">
    <source>
        <dbReference type="ARBA" id="ARBA00004141"/>
    </source>
</evidence>
<protein>
    <recommendedName>
        <fullName evidence="8">Protein Mpv17</fullName>
    </recommendedName>
</protein>
<dbReference type="GO" id="GO:0016020">
    <property type="term" value="C:membrane"/>
    <property type="evidence" value="ECO:0007669"/>
    <property type="project" value="UniProtKB-SubCell"/>
</dbReference>